<protein>
    <recommendedName>
        <fullName evidence="8">Small nuclear ribonucleoprotein Sm D3</fullName>
        <shortName evidence="8">Sm-D3</shortName>
    </recommendedName>
    <alternativeName>
        <fullName evidence="8">snRNP core protein D3</fullName>
    </alternativeName>
</protein>
<evidence type="ECO:0000256" key="4">
    <source>
        <dbReference type="ARBA" id="ARBA00022664"/>
    </source>
</evidence>
<dbReference type="CDD" id="cd01721">
    <property type="entry name" value="Sm_D3"/>
    <property type="match status" value="1"/>
</dbReference>
<dbReference type="SUPFAM" id="SSF50182">
    <property type="entry name" value="Sm-like ribonucleoproteins"/>
    <property type="match status" value="1"/>
</dbReference>
<dbReference type="InterPro" id="IPR027141">
    <property type="entry name" value="LSm4/Sm_D1/D3"/>
</dbReference>
<accession>A0ABR0PX78</accession>
<dbReference type="InterPro" id="IPR034099">
    <property type="entry name" value="SmD3"/>
</dbReference>
<dbReference type="InterPro" id="IPR001163">
    <property type="entry name" value="Sm_dom_euk/arc"/>
</dbReference>
<sequence length="116" mass="12818">MSRSLGIPVKLLHEGSGQVVTVELKSGELYRGSMIECEDNWNCQLDNITFTAKDGKVSQHEHVFIRSNKVRFMVIPDMLKNAPISSLGVGRGRAVAMRAKLLAEAQQPGVEPSVRR</sequence>
<organism evidence="10 11">
    <name type="scientific">Gossypium arboreum</name>
    <name type="common">Tree cotton</name>
    <name type="synonym">Gossypium nanking</name>
    <dbReference type="NCBI Taxonomy" id="29729"/>
    <lineage>
        <taxon>Eukaryota</taxon>
        <taxon>Viridiplantae</taxon>
        <taxon>Streptophyta</taxon>
        <taxon>Embryophyta</taxon>
        <taxon>Tracheophyta</taxon>
        <taxon>Spermatophyta</taxon>
        <taxon>Magnoliopsida</taxon>
        <taxon>eudicotyledons</taxon>
        <taxon>Gunneridae</taxon>
        <taxon>Pentapetalae</taxon>
        <taxon>rosids</taxon>
        <taxon>malvids</taxon>
        <taxon>Malvales</taxon>
        <taxon>Malvaceae</taxon>
        <taxon>Malvoideae</taxon>
        <taxon>Gossypium</taxon>
    </lineage>
</organism>
<evidence type="ECO:0000256" key="6">
    <source>
        <dbReference type="ARBA" id="ARBA00023242"/>
    </source>
</evidence>
<keyword evidence="11" id="KW-1185">Reference proteome</keyword>
<keyword evidence="3 8" id="KW-0963">Cytoplasm</keyword>
<keyword evidence="7 8" id="KW-0687">Ribonucleoprotein</keyword>
<dbReference type="Gene3D" id="2.30.30.100">
    <property type="match status" value="1"/>
</dbReference>
<evidence type="ECO:0000256" key="8">
    <source>
        <dbReference type="RuleBase" id="RU365050"/>
    </source>
</evidence>
<keyword evidence="5 8" id="KW-0508">mRNA splicing</keyword>
<comment type="caution">
    <text evidence="10">The sequence shown here is derived from an EMBL/GenBank/DDBJ whole genome shotgun (WGS) entry which is preliminary data.</text>
</comment>
<dbReference type="PANTHER" id="PTHR23338">
    <property type="entry name" value="SMALL NUCLEAR RIBONUCLEOPROTEIN SM"/>
    <property type="match status" value="1"/>
</dbReference>
<evidence type="ECO:0000256" key="1">
    <source>
        <dbReference type="ARBA" id="ARBA00004123"/>
    </source>
</evidence>
<evidence type="ECO:0000256" key="7">
    <source>
        <dbReference type="ARBA" id="ARBA00023274"/>
    </source>
</evidence>
<evidence type="ECO:0000256" key="3">
    <source>
        <dbReference type="ARBA" id="ARBA00022490"/>
    </source>
</evidence>
<dbReference type="Pfam" id="PF01423">
    <property type="entry name" value="LSM"/>
    <property type="match status" value="1"/>
</dbReference>
<evidence type="ECO:0000256" key="2">
    <source>
        <dbReference type="ARBA" id="ARBA00008146"/>
    </source>
</evidence>
<evidence type="ECO:0000256" key="5">
    <source>
        <dbReference type="ARBA" id="ARBA00023187"/>
    </source>
</evidence>
<dbReference type="EMBL" id="JARKNE010000005">
    <property type="protein sequence ID" value="KAK5831583.1"/>
    <property type="molecule type" value="Genomic_DNA"/>
</dbReference>
<dbReference type="SMART" id="SM00651">
    <property type="entry name" value="Sm"/>
    <property type="match status" value="1"/>
</dbReference>
<name>A0ABR0PX78_GOSAR</name>
<comment type="subcellular location">
    <subcellularLocation>
        <location evidence="8">Cytoplasm</location>
        <location evidence="8">Cytosol</location>
    </subcellularLocation>
    <subcellularLocation>
        <location evidence="1 8">Nucleus</location>
    </subcellularLocation>
    <text evidence="8">SMN-mediated assembly into core snRNPs occurs in the cytosol before SMN-mediated transport to the nucleus to be included in spliceosomes.</text>
</comment>
<evidence type="ECO:0000313" key="11">
    <source>
        <dbReference type="Proteomes" id="UP001358586"/>
    </source>
</evidence>
<comment type="similarity">
    <text evidence="2 8">Belongs to the snRNP core protein family.</text>
</comment>
<feature type="domain" description="Sm" evidence="9">
    <location>
        <begin position="7"/>
        <end position="79"/>
    </location>
</feature>
<evidence type="ECO:0000313" key="10">
    <source>
        <dbReference type="EMBL" id="KAK5831583.1"/>
    </source>
</evidence>
<dbReference type="InterPro" id="IPR047575">
    <property type="entry name" value="Sm"/>
</dbReference>
<dbReference type="PROSITE" id="PS52002">
    <property type="entry name" value="SM"/>
    <property type="match status" value="1"/>
</dbReference>
<proteinExistence type="inferred from homology"/>
<reference evidence="10 11" key="1">
    <citation type="submission" date="2023-03" db="EMBL/GenBank/DDBJ databases">
        <title>WGS of Gossypium arboreum.</title>
        <authorList>
            <person name="Yu D."/>
        </authorList>
    </citation>
    <scope>NUCLEOTIDE SEQUENCE [LARGE SCALE GENOMIC DNA]</scope>
    <source>
        <tissue evidence="10">Leaf</tissue>
    </source>
</reference>
<gene>
    <name evidence="10" type="ORF">PVK06_015381</name>
</gene>
<dbReference type="Proteomes" id="UP001358586">
    <property type="component" value="Chromosome 5"/>
</dbReference>
<dbReference type="InterPro" id="IPR010920">
    <property type="entry name" value="LSM_dom_sf"/>
</dbReference>
<comment type="function">
    <text evidence="8">Core component of the spliceosomal U1, U2, U4 and U5 small nuclear ribonucleoproteins (snRNPs), the building blocks of the spliceosome.</text>
</comment>
<keyword evidence="6 8" id="KW-0539">Nucleus</keyword>
<keyword evidence="4 8" id="KW-0507">mRNA processing</keyword>
<evidence type="ECO:0000259" key="9">
    <source>
        <dbReference type="PROSITE" id="PS52002"/>
    </source>
</evidence>